<protein>
    <submittedName>
        <fullName evidence="1">Uncharacterized protein</fullName>
    </submittedName>
</protein>
<dbReference type="Proteomes" id="UP000192578">
    <property type="component" value="Unassembled WGS sequence"/>
</dbReference>
<gene>
    <name evidence="1" type="ORF">BV898_03188</name>
</gene>
<sequence length="71" mass="8268">MSSEDEEDEDESVGVCLCGLCDHHLVLPPSLWMRHMQTVHFWPGSSRDDHNARKVFTDDQEAGKKFLRTFY</sequence>
<comment type="caution">
    <text evidence="1">The sequence shown here is derived from an EMBL/GenBank/DDBJ whole genome shotgun (WGS) entry which is preliminary data.</text>
</comment>
<organism evidence="1 2">
    <name type="scientific">Hypsibius exemplaris</name>
    <name type="common">Freshwater tardigrade</name>
    <dbReference type="NCBI Taxonomy" id="2072580"/>
    <lineage>
        <taxon>Eukaryota</taxon>
        <taxon>Metazoa</taxon>
        <taxon>Ecdysozoa</taxon>
        <taxon>Tardigrada</taxon>
        <taxon>Eutardigrada</taxon>
        <taxon>Parachela</taxon>
        <taxon>Hypsibioidea</taxon>
        <taxon>Hypsibiidae</taxon>
        <taxon>Hypsibius</taxon>
    </lineage>
</organism>
<keyword evidence="2" id="KW-1185">Reference proteome</keyword>
<name>A0A1W0X5E1_HYPEX</name>
<evidence type="ECO:0000313" key="1">
    <source>
        <dbReference type="EMBL" id="OQV22749.1"/>
    </source>
</evidence>
<evidence type="ECO:0000313" key="2">
    <source>
        <dbReference type="Proteomes" id="UP000192578"/>
    </source>
</evidence>
<dbReference type="EMBL" id="MTYJ01000015">
    <property type="protein sequence ID" value="OQV22749.1"/>
    <property type="molecule type" value="Genomic_DNA"/>
</dbReference>
<accession>A0A1W0X5E1</accession>
<reference evidence="2" key="1">
    <citation type="submission" date="2017-01" db="EMBL/GenBank/DDBJ databases">
        <title>Comparative genomics of anhydrobiosis in the tardigrade Hypsibius dujardini.</title>
        <authorList>
            <person name="Yoshida Y."/>
            <person name="Koutsovoulos G."/>
            <person name="Laetsch D."/>
            <person name="Stevens L."/>
            <person name="Kumar S."/>
            <person name="Horikawa D."/>
            <person name="Ishino K."/>
            <person name="Komine S."/>
            <person name="Tomita M."/>
            <person name="Blaxter M."/>
            <person name="Arakawa K."/>
        </authorList>
    </citation>
    <scope>NUCLEOTIDE SEQUENCE [LARGE SCALE GENOMIC DNA]</scope>
    <source>
        <strain evidence="2">Z151</strain>
    </source>
</reference>
<dbReference type="AlphaFoldDB" id="A0A1W0X5E1"/>
<proteinExistence type="predicted"/>